<evidence type="ECO:0008006" key="4">
    <source>
        <dbReference type="Google" id="ProtNLM"/>
    </source>
</evidence>
<comment type="caution">
    <text evidence="2">The sequence shown here is derived from an EMBL/GenBank/DDBJ whole genome shotgun (WGS) entry which is preliminary data.</text>
</comment>
<reference evidence="2 3" key="1">
    <citation type="submission" date="2020-04" db="EMBL/GenBank/DDBJ databases">
        <title>Genome Sequencing and Assembley of Pseudoalteromonas artica.</title>
        <authorList>
            <person name="Akerly B."/>
            <person name="Cook G."/>
        </authorList>
    </citation>
    <scope>NUCLEOTIDE SEQUENCE [LARGE SCALE GENOMIC DNA]</scope>
    <source>
        <strain evidence="2 3">NEC-BIFX-0059</strain>
    </source>
</reference>
<dbReference type="Pfam" id="PF20587">
    <property type="entry name" value="DUF6789"/>
    <property type="match status" value="1"/>
</dbReference>
<evidence type="ECO:0000313" key="3">
    <source>
        <dbReference type="Proteomes" id="UP000519126"/>
    </source>
</evidence>
<name>A0A7X9U4S5_9GAMM</name>
<dbReference type="Proteomes" id="UP000519126">
    <property type="component" value="Unassembled WGS sequence"/>
</dbReference>
<sequence length="157" mass="16685">MTMSFSLSGIIKGIIAGFIGTLVLTGLMMMKKYVGIMPSLDPVQMITNMVAEKTGTQTNMMVGWILHFVIGSVAWGVAFSVINNLLPSSSQVMKGITFGVGAWLLMMIGPMPMSGAGLFGLSMGIMAPVLTMVLHIAFGATMGLAYSKLISTYNSKY</sequence>
<feature type="transmembrane region" description="Helical" evidence="1">
    <location>
        <begin position="98"/>
        <end position="119"/>
    </location>
</feature>
<keyword evidence="1" id="KW-0472">Membrane</keyword>
<evidence type="ECO:0000256" key="1">
    <source>
        <dbReference type="SAM" id="Phobius"/>
    </source>
</evidence>
<dbReference type="AlphaFoldDB" id="A0A7X9U4S5"/>
<keyword evidence="1" id="KW-0812">Transmembrane</keyword>
<evidence type="ECO:0000313" key="2">
    <source>
        <dbReference type="EMBL" id="NMF47569.1"/>
    </source>
</evidence>
<keyword evidence="1" id="KW-1133">Transmembrane helix</keyword>
<protein>
    <recommendedName>
        <fullName evidence="4">DUF1440 domain-containing protein</fullName>
    </recommendedName>
</protein>
<feature type="transmembrane region" description="Helical" evidence="1">
    <location>
        <begin position="125"/>
        <end position="146"/>
    </location>
</feature>
<dbReference type="InterPro" id="IPR046739">
    <property type="entry name" value="DUF6789"/>
</dbReference>
<feature type="transmembrane region" description="Helical" evidence="1">
    <location>
        <begin position="64"/>
        <end position="86"/>
    </location>
</feature>
<feature type="transmembrane region" description="Helical" evidence="1">
    <location>
        <begin position="9"/>
        <end position="30"/>
    </location>
</feature>
<organism evidence="2 3">
    <name type="scientific">Pseudoalteromonas arctica</name>
    <dbReference type="NCBI Taxonomy" id="394751"/>
    <lineage>
        <taxon>Bacteria</taxon>
        <taxon>Pseudomonadati</taxon>
        <taxon>Pseudomonadota</taxon>
        <taxon>Gammaproteobacteria</taxon>
        <taxon>Alteromonadales</taxon>
        <taxon>Pseudoalteromonadaceae</taxon>
        <taxon>Pseudoalteromonas</taxon>
    </lineage>
</organism>
<gene>
    <name evidence="2" type="ORF">HHL01_05175</name>
</gene>
<dbReference type="EMBL" id="JABBCX010000002">
    <property type="protein sequence ID" value="NMF47569.1"/>
    <property type="molecule type" value="Genomic_DNA"/>
</dbReference>
<proteinExistence type="predicted"/>
<accession>A0A7X9U4S5</accession>